<evidence type="ECO:0000313" key="6">
    <source>
        <dbReference type="Ensembl" id="ENSCGRP00001007832.1"/>
    </source>
</evidence>
<evidence type="ECO:0000256" key="5">
    <source>
        <dbReference type="SAM" id="SignalP"/>
    </source>
</evidence>
<comment type="subcellular location">
    <subcellularLocation>
        <location evidence="1">Secreted</location>
    </subcellularLocation>
</comment>
<reference evidence="6" key="2">
    <citation type="submission" date="2025-09" db="UniProtKB">
        <authorList>
            <consortium name="Ensembl"/>
        </authorList>
    </citation>
    <scope>IDENTIFICATION</scope>
</reference>
<evidence type="ECO:0000256" key="4">
    <source>
        <dbReference type="ARBA" id="ARBA00022729"/>
    </source>
</evidence>
<evidence type="ECO:0000256" key="3">
    <source>
        <dbReference type="ARBA" id="ARBA00022525"/>
    </source>
</evidence>
<dbReference type="InterPro" id="IPR033222">
    <property type="entry name" value="PLAC1_fam"/>
</dbReference>
<accession>A0A8C2LSC7</accession>
<comment type="similarity">
    <text evidence="2">Belongs to the PLAC1 family.</text>
</comment>
<keyword evidence="3" id="KW-0964">Secreted</keyword>
<dbReference type="GO" id="GO:0001824">
    <property type="term" value="P:blastocyst development"/>
    <property type="evidence" value="ECO:0007669"/>
    <property type="project" value="Ensembl"/>
</dbReference>
<feature type="chain" id="PRO_5034025575" evidence="5">
    <location>
        <begin position="22"/>
        <end position="199"/>
    </location>
</feature>
<name>A0A8C2LSC7_CRIGR</name>
<dbReference type="PANTHER" id="PTHR14380">
    <property type="entry name" value="PLACENTA-SPECIFIC PROTEIN 1"/>
    <property type="match status" value="1"/>
</dbReference>
<evidence type="ECO:0000256" key="1">
    <source>
        <dbReference type="ARBA" id="ARBA00004613"/>
    </source>
</evidence>
<reference evidence="6" key="1">
    <citation type="submission" date="2025-08" db="UniProtKB">
        <authorList>
            <consortium name="Ensembl"/>
        </authorList>
    </citation>
    <scope>IDENTIFICATION</scope>
</reference>
<dbReference type="OMA" id="IWTCAED"/>
<protein>
    <submittedName>
        <fullName evidence="6">Oocyte secreted protein 1</fullName>
    </submittedName>
</protein>
<proteinExistence type="inferred from homology"/>
<dbReference type="Proteomes" id="UP000694386">
    <property type="component" value="Unplaced"/>
</dbReference>
<dbReference type="GO" id="GO:0005576">
    <property type="term" value="C:extracellular region"/>
    <property type="evidence" value="ECO:0007669"/>
    <property type="project" value="UniProtKB-SubCell"/>
</dbReference>
<keyword evidence="4 5" id="KW-0732">Signal</keyword>
<gene>
    <name evidence="6" type="primary">LOC100756603</name>
</gene>
<dbReference type="Gene3D" id="2.60.40.3210">
    <property type="entry name" value="Zona pellucida, ZP-N domain"/>
    <property type="match status" value="1"/>
</dbReference>
<dbReference type="Ensembl" id="ENSCGRT00001011910.1">
    <property type="protein sequence ID" value="ENSCGRP00001007832.1"/>
    <property type="gene ID" value="ENSCGRG00001010206.1"/>
</dbReference>
<dbReference type="PANTHER" id="PTHR14380:SF3">
    <property type="entry name" value="OOCYTE-SECRETED PROTEIN 1"/>
    <property type="match status" value="1"/>
</dbReference>
<feature type="signal peptide" evidence="5">
    <location>
        <begin position="1"/>
        <end position="21"/>
    </location>
</feature>
<evidence type="ECO:0000313" key="7">
    <source>
        <dbReference type="Proteomes" id="UP000694386"/>
    </source>
</evidence>
<sequence>MKSFPGLQGFLLLLFFMRTCADDWSAFRLQCTNHWFYLRIKATLFPNIFMDPDEVFLGIGCPVSTSWPNDIYDFTYRTYSCGIVNKVLHDVTLLQTKLTYISKNSTLRAEMPLSCVLHSRYPLLCEAEIRGDFTGNPPEWEVDMTTKSVPEVPTNYSTSSEEDYFYQDYQIPGTSCLKPVEVCSFMNQKLLFLHFSGMQ</sequence>
<evidence type="ECO:0000256" key="2">
    <source>
        <dbReference type="ARBA" id="ARBA00010071"/>
    </source>
</evidence>
<organism evidence="6 7">
    <name type="scientific">Cricetulus griseus</name>
    <name type="common">Chinese hamster</name>
    <name type="synonym">Cricetulus barabensis griseus</name>
    <dbReference type="NCBI Taxonomy" id="10029"/>
    <lineage>
        <taxon>Eukaryota</taxon>
        <taxon>Metazoa</taxon>
        <taxon>Chordata</taxon>
        <taxon>Craniata</taxon>
        <taxon>Vertebrata</taxon>
        <taxon>Euteleostomi</taxon>
        <taxon>Mammalia</taxon>
        <taxon>Eutheria</taxon>
        <taxon>Euarchontoglires</taxon>
        <taxon>Glires</taxon>
        <taxon>Rodentia</taxon>
        <taxon>Myomorpha</taxon>
        <taxon>Muroidea</taxon>
        <taxon>Cricetidae</taxon>
        <taxon>Cricetinae</taxon>
        <taxon>Cricetulus</taxon>
    </lineage>
</organism>
<dbReference type="AlphaFoldDB" id="A0A8C2LSC7"/>